<dbReference type="PROSITE" id="PS50893">
    <property type="entry name" value="ABC_TRANSPORTER_2"/>
    <property type="match status" value="1"/>
</dbReference>
<dbReference type="SMART" id="SM00382">
    <property type="entry name" value="AAA"/>
    <property type="match status" value="1"/>
</dbReference>
<dbReference type="EMBL" id="DXEK01000117">
    <property type="protein sequence ID" value="HIX77330.1"/>
    <property type="molecule type" value="Genomic_DNA"/>
</dbReference>
<dbReference type="InterPro" id="IPR003439">
    <property type="entry name" value="ABC_transporter-like_ATP-bd"/>
</dbReference>
<dbReference type="InterPro" id="IPR027417">
    <property type="entry name" value="P-loop_NTPase"/>
</dbReference>
<protein>
    <submittedName>
        <fullName evidence="6">ABC transporter ATP-binding protein</fullName>
    </submittedName>
</protein>
<dbReference type="PANTHER" id="PTHR43335:SF2">
    <property type="entry name" value="ABC TRANSPORTER, ATP-BINDING PROTEIN"/>
    <property type="match status" value="1"/>
</dbReference>
<evidence type="ECO:0000256" key="3">
    <source>
        <dbReference type="ARBA" id="ARBA00022741"/>
    </source>
</evidence>
<dbReference type="GO" id="GO:0005524">
    <property type="term" value="F:ATP binding"/>
    <property type="evidence" value="ECO:0007669"/>
    <property type="project" value="UniProtKB-KW"/>
</dbReference>
<dbReference type="InterPro" id="IPR017871">
    <property type="entry name" value="ABC_transporter-like_CS"/>
</dbReference>
<dbReference type="PROSITE" id="PS00211">
    <property type="entry name" value="ABC_TRANSPORTER_1"/>
    <property type="match status" value="1"/>
</dbReference>
<reference evidence="6" key="1">
    <citation type="journal article" date="2021" name="PeerJ">
        <title>Extensive microbial diversity within the chicken gut microbiome revealed by metagenomics and culture.</title>
        <authorList>
            <person name="Gilroy R."/>
            <person name="Ravi A."/>
            <person name="Getino M."/>
            <person name="Pursley I."/>
            <person name="Horton D.L."/>
            <person name="Alikhan N.F."/>
            <person name="Baker D."/>
            <person name="Gharbi K."/>
            <person name="Hall N."/>
            <person name="Watson M."/>
            <person name="Adriaenssens E.M."/>
            <person name="Foster-Nyarko E."/>
            <person name="Jarju S."/>
            <person name="Secka A."/>
            <person name="Antonio M."/>
            <person name="Oren A."/>
            <person name="Chaudhuri R.R."/>
            <person name="La Ragione R."/>
            <person name="Hildebrand F."/>
            <person name="Pallen M.J."/>
        </authorList>
    </citation>
    <scope>NUCLEOTIDE SEQUENCE</scope>
    <source>
        <strain evidence="6">CHK183-1962</strain>
    </source>
</reference>
<evidence type="ECO:0000313" key="7">
    <source>
        <dbReference type="Proteomes" id="UP000886890"/>
    </source>
</evidence>
<evidence type="ECO:0000259" key="5">
    <source>
        <dbReference type="PROSITE" id="PS50893"/>
    </source>
</evidence>
<proteinExistence type="inferred from homology"/>
<dbReference type="CDD" id="cd03264">
    <property type="entry name" value="ABC_drug_resistance_like"/>
    <property type="match status" value="1"/>
</dbReference>
<dbReference type="PANTHER" id="PTHR43335">
    <property type="entry name" value="ABC TRANSPORTER, ATP-BINDING PROTEIN"/>
    <property type="match status" value="1"/>
</dbReference>
<dbReference type="Pfam" id="PF00005">
    <property type="entry name" value="ABC_tran"/>
    <property type="match status" value="1"/>
</dbReference>
<keyword evidence="2" id="KW-0813">Transport</keyword>
<evidence type="ECO:0000256" key="1">
    <source>
        <dbReference type="ARBA" id="ARBA00005417"/>
    </source>
</evidence>
<dbReference type="Proteomes" id="UP000886890">
    <property type="component" value="Unassembled WGS sequence"/>
</dbReference>
<dbReference type="GO" id="GO:0016887">
    <property type="term" value="F:ATP hydrolysis activity"/>
    <property type="evidence" value="ECO:0007669"/>
    <property type="project" value="InterPro"/>
</dbReference>
<evidence type="ECO:0000256" key="4">
    <source>
        <dbReference type="ARBA" id="ARBA00022840"/>
    </source>
</evidence>
<dbReference type="SUPFAM" id="SSF52540">
    <property type="entry name" value="P-loop containing nucleoside triphosphate hydrolases"/>
    <property type="match status" value="1"/>
</dbReference>
<comment type="similarity">
    <text evidence="1">Belongs to the ABC transporter superfamily.</text>
</comment>
<organism evidence="6 7">
    <name type="scientific">Candidatus Fusicatenibacter merdavium</name>
    <dbReference type="NCBI Taxonomy" id="2838600"/>
    <lineage>
        <taxon>Bacteria</taxon>
        <taxon>Bacillati</taxon>
        <taxon>Bacillota</taxon>
        <taxon>Clostridia</taxon>
        <taxon>Lachnospirales</taxon>
        <taxon>Lachnospiraceae</taxon>
        <taxon>Fusicatenibacter</taxon>
    </lineage>
</organism>
<reference evidence="6" key="2">
    <citation type="submission" date="2021-04" db="EMBL/GenBank/DDBJ databases">
        <authorList>
            <person name="Gilroy R."/>
        </authorList>
    </citation>
    <scope>NUCLEOTIDE SEQUENCE</scope>
    <source>
        <strain evidence="6">CHK183-1962</strain>
    </source>
</reference>
<gene>
    <name evidence="6" type="ORF">H9734_07030</name>
</gene>
<evidence type="ECO:0000256" key="2">
    <source>
        <dbReference type="ARBA" id="ARBA00022448"/>
    </source>
</evidence>
<accession>A0A9D1XG09</accession>
<keyword evidence="3" id="KW-0547">Nucleotide-binding</keyword>
<dbReference type="InterPro" id="IPR003593">
    <property type="entry name" value="AAA+_ATPase"/>
</dbReference>
<comment type="caution">
    <text evidence="6">The sequence shown here is derived from an EMBL/GenBank/DDBJ whole genome shotgun (WGS) entry which is preliminary data.</text>
</comment>
<feature type="domain" description="ABC transporter" evidence="5">
    <location>
        <begin position="3"/>
        <end position="233"/>
    </location>
</feature>
<name>A0A9D1XG09_9FIRM</name>
<dbReference type="Gene3D" id="3.40.50.300">
    <property type="entry name" value="P-loop containing nucleotide triphosphate hydrolases"/>
    <property type="match status" value="1"/>
</dbReference>
<dbReference type="AlphaFoldDB" id="A0A9D1XG09"/>
<sequence>MGVTAKNLTVRFKNGTTAVDHVNFQMDHGIYGLLGENGAGKTTLMRVLTTILEPTQGTVSLDGIEYCEKNYGKIRKRIGYLPQELNLYPDLTVRECLEYLGELSGVPAGECRERIDSYLEKTSLTEHQKKKNRQLSGGMKRRVGLIQALLNDPEFLIVDEPTTGLDPEERIRIRNLLVDFSRDRIVLFSTHVVEDLAATCSQLAVMRKGRFLYEGSVIRLLNQARGHVWLCETDSEETARELEQRFRVASRQYTERGMSMKFVGDEPPESGKIRCRPVEITLEDAYLYLMNREE</sequence>
<evidence type="ECO:0000313" key="6">
    <source>
        <dbReference type="EMBL" id="HIX77330.1"/>
    </source>
</evidence>
<keyword evidence="4 6" id="KW-0067">ATP-binding</keyword>